<dbReference type="EMBL" id="CP036264">
    <property type="protein sequence ID" value="QEF97130.1"/>
    <property type="molecule type" value="Genomic_DNA"/>
</dbReference>
<dbReference type="InterPro" id="IPR011335">
    <property type="entry name" value="Restrct_endonuc-II-like"/>
</dbReference>
<dbReference type="FunFam" id="3.40.50.300:FF:002063">
    <property type="entry name" value="DNA helicase related protein"/>
    <property type="match status" value="1"/>
</dbReference>
<dbReference type="SUPFAM" id="SSF52980">
    <property type="entry name" value="Restriction endonuclease-like"/>
    <property type="match status" value="1"/>
</dbReference>
<dbReference type="Pfam" id="PF13087">
    <property type="entry name" value="AAA_12"/>
    <property type="match status" value="1"/>
</dbReference>
<evidence type="ECO:0000313" key="5">
    <source>
        <dbReference type="EMBL" id="QEF97130.1"/>
    </source>
</evidence>
<reference evidence="5 6" key="1">
    <citation type="submission" date="2019-02" db="EMBL/GenBank/DDBJ databases">
        <title>Planctomycetal bacteria perform biofilm scaping via a novel small molecule.</title>
        <authorList>
            <person name="Jeske O."/>
            <person name="Boedeker C."/>
            <person name="Wiegand S."/>
            <person name="Breitling P."/>
            <person name="Kallscheuer N."/>
            <person name="Jogler M."/>
            <person name="Rohde M."/>
            <person name="Petersen J."/>
            <person name="Medema M.H."/>
            <person name="Surup F."/>
            <person name="Jogler C."/>
        </authorList>
    </citation>
    <scope>NUCLEOTIDE SEQUENCE [LARGE SCALE GENOMIC DNA]</scope>
    <source>
        <strain evidence="5 6">Mal15</strain>
    </source>
</reference>
<keyword evidence="5" id="KW-0347">Helicase</keyword>
<dbReference type="Gene3D" id="3.40.960.10">
    <property type="entry name" value="VSR Endonuclease"/>
    <property type="match status" value="1"/>
</dbReference>
<feature type="region of interest" description="Disordered" evidence="1">
    <location>
        <begin position="350"/>
        <end position="398"/>
    </location>
</feature>
<dbReference type="PANTHER" id="PTHR10887:SF495">
    <property type="entry name" value="HELICASE SENATAXIN ISOFORM X1-RELATED"/>
    <property type="match status" value="1"/>
</dbReference>
<feature type="domain" description="DNA2/NAM7 helicase helicase" evidence="2">
    <location>
        <begin position="691"/>
        <end position="755"/>
    </location>
</feature>
<feature type="domain" description="Restriction endonuclease type II-like" evidence="4">
    <location>
        <begin position="1661"/>
        <end position="1757"/>
    </location>
</feature>
<proteinExistence type="predicted"/>
<dbReference type="Pfam" id="PF18741">
    <property type="entry name" value="MTES_1575"/>
    <property type="match status" value="1"/>
</dbReference>
<dbReference type="InterPro" id="IPR027417">
    <property type="entry name" value="P-loop_NTPase"/>
</dbReference>
<evidence type="ECO:0000313" key="6">
    <source>
        <dbReference type="Proteomes" id="UP000321353"/>
    </source>
</evidence>
<dbReference type="Gene3D" id="3.40.50.300">
    <property type="entry name" value="P-loop containing nucleotide triphosphate hydrolases"/>
    <property type="match status" value="3"/>
</dbReference>
<evidence type="ECO:0000259" key="4">
    <source>
        <dbReference type="Pfam" id="PF18741"/>
    </source>
</evidence>
<dbReference type="CDD" id="cd18808">
    <property type="entry name" value="SF1_C_Upf1"/>
    <property type="match status" value="1"/>
</dbReference>
<evidence type="ECO:0000259" key="2">
    <source>
        <dbReference type="Pfam" id="PF13086"/>
    </source>
</evidence>
<keyword evidence="6" id="KW-1185">Reference proteome</keyword>
<protein>
    <submittedName>
        <fullName evidence="5">ATP-dependent RecD-like DNA helicase</fullName>
        <ecNumber evidence="5">3.6.4.12</ecNumber>
    </submittedName>
</protein>
<feature type="compositionally biased region" description="Low complexity" evidence="1">
    <location>
        <begin position="368"/>
        <end position="383"/>
    </location>
</feature>
<keyword evidence="5" id="KW-0378">Hydrolase</keyword>
<dbReference type="RefSeq" id="WP_147866851.1">
    <property type="nucleotide sequence ID" value="NZ_CP036264.1"/>
</dbReference>
<feature type="domain" description="DNA2/NAM7 helicase-like C-terminal" evidence="3">
    <location>
        <begin position="1404"/>
        <end position="1602"/>
    </location>
</feature>
<accession>A0A5B9MAP5</accession>
<dbReference type="InterPro" id="IPR049468">
    <property type="entry name" value="Restrct_endonuc-II-like_dom"/>
</dbReference>
<dbReference type="InterPro" id="IPR045055">
    <property type="entry name" value="DNA2/NAM7-like"/>
</dbReference>
<dbReference type="InterPro" id="IPR041679">
    <property type="entry name" value="DNA2/NAM7-like_C"/>
</dbReference>
<dbReference type="GO" id="GO:0003678">
    <property type="term" value="F:DNA helicase activity"/>
    <property type="evidence" value="ECO:0007669"/>
    <property type="project" value="UniProtKB-EC"/>
</dbReference>
<dbReference type="EC" id="3.6.4.12" evidence="5"/>
<dbReference type="InterPro" id="IPR025103">
    <property type="entry name" value="DUF4011"/>
</dbReference>
<keyword evidence="5" id="KW-0547">Nucleotide-binding</keyword>
<keyword evidence="5" id="KW-0067">ATP-binding</keyword>
<dbReference type="Proteomes" id="UP000321353">
    <property type="component" value="Chromosome"/>
</dbReference>
<evidence type="ECO:0000259" key="3">
    <source>
        <dbReference type="Pfam" id="PF13087"/>
    </source>
</evidence>
<gene>
    <name evidence="5" type="primary">recD2_1</name>
    <name evidence="5" type="ORF">Mal15_11680</name>
</gene>
<dbReference type="PANTHER" id="PTHR10887">
    <property type="entry name" value="DNA2/NAM7 HELICASE FAMILY"/>
    <property type="match status" value="1"/>
</dbReference>
<organism evidence="5 6">
    <name type="scientific">Stieleria maiorica</name>
    <dbReference type="NCBI Taxonomy" id="2795974"/>
    <lineage>
        <taxon>Bacteria</taxon>
        <taxon>Pseudomonadati</taxon>
        <taxon>Planctomycetota</taxon>
        <taxon>Planctomycetia</taxon>
        <taxon>Pirellulales</taxon>
        <taxon>Pirellulaceae</taxon>
        <taxon>Stieleria</taxon>
    </lineage>
</organism>
<dbReference type="FunFam" id="3.40.960.10:FF:000002">
    <property type="entry name" value="DNA helicase related protein"/>
    <property type="match status" value="1"/>
</dbReference>
<evidence type="ECO:0000256" key="1">
    <source>
        <dbReference type="SAM" id="MobiDB-lite"/>
    </source>
</evidence>
<dbReference type="Pfam" id="PF13195">
    <property type="entry name" value="DUF4011"/>
    <property type="match status" value="1"/>
</dbReference>
<name>A0A5B9MAP5_9BACT</name>
<sequence>MTPSSTDPASSLDVSDDDLPHTASAASIEFELSSSVNFASYQNSIPVLRRLCVRNRSQDPLIDLRLELTSEPGFLKSKTWVIDRIDPDSTITIDDNDVHLDAGYLDRLNEAQRGDVRFVLRDSDAIVCQRDADLRVLSRDEWGGVSSMGELLSAFVMPNDPAVSGLLKQAGEILAGNGFSPSMDGYQSRDPKRAHLLASAIWSAVVAKQLTYANPPKSFESRGQKTRPPATILRDGLATCLDSSLLFASALEAVGLHPVIVMKHEHCFVGVWLVETCFGRLIERDCCEVRKAVAAGELIVFESTLVTRRPAGSFDDAIQSAVQQIAEAEEDRFVAAIDVQRARMVKIKPLPSVGEEPEDSSESEASRSRPLLSLPPSGPSPIEESAEPKPTTPEGRIDRWHRKLLDLTLRNRLLNFKSTKQTIPFLCPEVSKLEDRLSSGKRLKLVSLPDANVAAGRDVAHHQKTKLEDLEIEYAKAALERNEVCATIGGEELAKRLVTLYRSSRNDMAEGGSNTLYLAVGFLRWKERPSDSRSFRAPLLLVPAKLLRKNANSAYRLAHHEDDVRFNATLIQKLKRDFDCDLSQFESELPMDKNGVDVPRVLDMVRREIRELPGFEVVDESALASFSFAKYLMWKDLVDRSDQLEKNRVVRHLVRNPETAFQSAVEISIPDQTEMDRRFDPIDLIHPLDADSSQLAAVMAAAEGHDFVLIGPPGTGKSQTIANMIAQCLAGGKTVLFVAEKTAALDVVQRRLEQNGLGDFCVELHSNKAERKRFLQQLDQAWQSGGRKGRTHWKTISEELKLSRDQLNAYVRSLHRQASNGWTAYQAIGVSVAGESVETPRLSWPNHDQHDRHAYQWMERLADEIALNFGAVADMDPLDAVTRTQWSMQWERELLDHCENLCTAIDAFRPELARFCDALGLEMTGDDVDASSSHLRNLHRLAIELAATADVDYQTVFDDQLDELPGHLKDLDDAIDAFDSAAAQCSLTFDDDNLKGIPVDQLERDWNVALESYWPLSYLRKRAVIKSLQSHARLGVADPSNDFEPIRTMQRELAKIDRNPLASRDHLWQHRHTATASVDQHLERCRELLNLVQRCAWPYRNSASQLESLRQILKPFLQNRSSDDPLFETAKQFSRSYESFDTAAGHFEHLAGSRAYPAESTKCLTDSVAMARRIEANRTKLQRWTAWQSVRSRACEVGMSPIVAATETGEIPHQDVPNRFRLAYVRWWLPRVIDSDDVLRDFQRFQHENTIGGFVDLDAKARQAAAGRVRKSVAHRLPEQSEVPRKSELGMLRHQIGLKRPSKSIRELVSMMPEHFASLAPCLLMSPLSIAQYLPADQPPFDVVIFDEASQITTWDAIGAIARGRQTIIVGDPNQLPPTNFFGKSNDDEDDEELEDYERDLESILDEAKASGLPTLQLNWHYRSRHESLIAFSNHHYYDNQLVTFPSPETTDSAVSLRHLPHSEYDRGKTRTNAIEAEAIVAESVARMKQWLELPEQDRKTLGVVTFNSQQQTLIQDLFDQAQRDDPTLEWFFSDDRIEPTVVKNLENVQGDERDLMLFSITFGPGKSGKVPLTFGALNRDGGERRLNVAVTRAREELIVFSSFTADQLPAENSKSRGVRDLKAFLAFAEKGATEFERLESSSLPSNPLPQDTAGDLPSLESAIADRLRTRGWDVTRQVGVSGFRIALAVRDPSDPHTYLAGIECDGANYRNSATARDRDKTRQWVLENLGWNILRVWSRDWWYDPEGAIERLDEELRSLRAQGNGTGISAGV</sequence>
<dbReference type="KEGG" id="smam:Mal15_11680"/>
<dbReference type="Pfam" id="PF13086">
    <property type="entry name" value="AAA_11"/>
    <property type="match status" value="2"/>
</dbReference>
<dbReference type="InterPro" id="IPR047187">
    <property type="entry name" value="SF1_C_Upf1"/>
</dbReference>
<dbReference type="SUPFAM" id="SSF52540">
    <property type="entry name" value="P-loop containing nucleoside triphosphate hydrolases"/>
    <property type="match status" value="1"/>
</dbReference>
<dbReference type="GO" id="GO:0016787">
    <property type="term" value="F:hydrolase activity"/>
    <property type="evidence" value="ECO:0007669"/>
    <property type="project" value="UniProtKB-KW"/>
</dbReference>
<feature type="domain" description="DNA2/NAM7 helicase helicase" evidence="2">
    <location>
        <begin position="1337"/>
        <end position="1379"/>
    </location>
</feature>
<dbReference type="InterPro" id="IPR041677">
    <property type="entry name" value="DNA2/NAM7_AAA_11"/>
</dbReference>